<evidence type="ECO:0000256" key="3">
    <source>
        <dbReference type="ARBA" id="ARBA00022475"/>
    </source>
</evidence>
<feature type="transmembrane region" description="Helical" evidence="7">
    <location>
        <begin position="697"/>
        <end position="726"/>
    </location>
</feature>
<evidence type="ECO:0000259" key="9">
    <source>
        <dbReference type="Pfam" id="PF12704"/>
    </source>
</evidence>
<evidence type="ECO:0000256" key="7">
    <source>
        <dbReference type="SAM" id="Phobius"/>
    </source>
</evidence>
<reference evidence="11" key="1">
    <citation type="submission" date="2015-07" db="EMBL/GenBank/DDBJ databases">
        <title>Draft genome sequence of the purine-degrading Gottschalkia purinilyticum DSM 1384 (formerly Clostridium purinilyticum).</title>
        <authorList>
            <person name="Poehlein A."/>
            <person name="Schiel-Bengelsdorf B."/>
            <person name="Bengelsdorf F.R."/>
            <person name="Daniel R."/>
            <person name="Duerre P."/>
        </authorList>
    </citation>
    <scope>NUCLEOTIDE SEQUENCE [LARGE SCALE GENOMIC DNA]</scope>
    <source>
        <strain evidence="11">DSM 1384</strain>
    </source>
</reference>
<dbReference type="GO" id="GO:0098797">
    <property type="term" value="C:plasma membrane protein complex"/>
    <property type="evidence" value="ECO:0007669"/>
    <property type="project" value="TreeGrafter"/>
</dbReference>
<dbReference type="GO" id="GO:0044874">
    <property type="term" value="P:lipoprotein localization to outer membrane"/>
    <property type="evidence" value="ECO:0007669"/>
    <property type="project" value="TreeGrafter"/>
</dbReference>
<evidence type="ECO:0000256" key="2">
    <source>
        <dbReference type="ARBA" id="ARBA00005236"/>
    </source>
</evidence>
<keyword evidence="4 7" id="KW-0812">Transmembrane</keyword>
<dbReference type="AlphaFoldDB" id="A0A0L0W848"/>
<dbReference type="Pfam" id="PF02687">
    <property type="entry name" value="FtsX"/>
    <property type="match status" value="2"/>
</dbReference>
<feature type="domain" description="ABC3 transporter permease C-terminal" evidence="8">
    <location>
        <begin position="704"/>
        <end position="820"/>
    </location>
</feature>
<feature type="transmembrane region" description="Helical" evidence="7">
    <location>
        <begin position="419"/>
        <end position="441"/>
    </location>
</feature>
<dbReference type="PANTHER" id="PTHR30489:SF0">
    <property type="entry name" value="LIPOPROTEIN-RELEASING SYSTEM TRANSMEMBRANE PROTEIN LOLE"/>
    <property type="match status" value="1"/>
</dbReference>
<accession>A0A0L0W848</accession>
<dbReference type="PATRIC" id="fig|1503.3.peg.303"/>
<evidence type="ECO:0000313" key="11">
    <source>
        <dbReference type="Proteomes" id="UP000037267"/>
    </source>
</evidence>
<evidence type="ECO:0000256" key="5">
    <source>
        <dbReference type="ARBA" id="ARBA00022989"/>
    </source>
</evidence>
<keyword evidence="3" id="KW-1003">Cell membrane</keyword>
<dbReference type="InterPro" id="IPR025857">
    <property type="entry name" value="MacB_PCD"/>
</dbReference>
<feature type="domain" description="MacB-like periplasmic core" evidence="9">
    <location>
        <begin position="480"/>
        <end position="662"/>
    </location>
</feature>
<sequence>MQMLVKFILRNILEKKFRTFLIVFSITLSSALFFASSSISGSFQKMYLNKIRSTIGNADIKITSKENSDNMFIDSKEIRNNKLEYKIDAIEYFGVYSESKNKDMNVNIKGISLNDLQKMNPIKLEKKDSKEKFDEDKIIISDKTAEKYKLKVKDILNIKINGKSYPFKIYGIAKPQGIFANEVGYLTILTPLKTMEKHLNTDEKVTTIYAKAKNEYNLDSVMKDLSNSNKNYNVEETINKEILEYMQSNISTPLFIMLSVILVMSIFIIYSSFKVIAIERMPIIGTFRSVGATQKTTTFILLVESFIYGILGGIFGNILGIGVLRIIADFMNQFKNDGIETIVEFSSSHLIYSFLLAIAISILSAIVPIVMVNKHSIKDIVLNIQQEEELRSFKKLLISIILISASIGTQIFFKGTPSILLAMTVIISFMIGVVLLVPYIIEIFSILFKKISTYILGNESYLSFKNITSKVVTSNIALFVIGIATITAITSITLSVQNYITSGYDEYDYEVKINGIRDYDSVEKSINNITDIKNLYREYSSMYIEIEGTNEKISLLNGVNTDKYKEFYPKVNIEEDNGKLLDKLNKGRNIIIHEILAKRINTKIGDTIKLVINDEKKEYRVIGLMETNISSNGRYAIISKDNFLKDIEKYNNSLLLKINKESNYIKDKIEKKLKGLGTIVTTKHEEETEMKESNGNFMLILEGFVIMALFVGMFGLVNNLFISFIQRKHDIAIFRSIGMSNSQSKKMFIIEGIVSGIFGSGIGVLLGVGLLKMIPYLLKAMDISMEVLYSREIMLRYFILGIVVMVITSFITMFKSSKVSIIEEIKYE</sequence>
<dbReference type="Proteomes" id="UP000037267">
    <property type="component" value="Unassembled WGS sequence"/>
</dbReference>
<dbReference type="InterPro" id="IPR051447">
    <property type="entry name" value="Lipoprotein-release_system"/>
</dbReference>
<comment type="caution">
    <text evidence="10">The sequence shown here is derived from an EMBL/GenBank/DDBJ whole genome shotgun (WGS) entry which is preliminary data.</text>
</comment>
<evidence type="ECO:0000259" key="8">
    <source>
        <dbReference type="Pfam" id="PF02687"/>
    </source>
</evidence>
<feature type="transmembrane region" description="Helical" evidence="7">
    <location>
        <begin position="393"/>
        <end position="413"/>
    </location>
</feature>
<keyword evidence="5 7" id="KW-1133">Transmembrane helix</keyword>
<keyword evidence="6 7" id="KW-0472">Membrane</keyword>
<organism evidence="10 11">
    <name type="scientific">Gottschalkia purinilytica</name>
    <name type="common">Clostridium purinilyticum</name>
    <dbReference type="NCBI Taxonomy" id="1503"/>
    <lineage>
        <taxon>Bacteria</taxon>
        <taxon>Bacillati</taxon>
        <taxon>Bacillota</taxon>
        <taxon>Tissierellia</taxon>
        <taxon>Tissierellales</taxon>
        <taxon>Gottschalkiaceae</taxon>
        <taxon>Gottschalkia</taxon>
    </lineage>
</organism>
<comment type="similarity">
    <text evidence="2">Belongs to the ABC-4 integral membrane protein family. LolC/E subfamily.</text>
</comment>
<feature type="transmembrane region" description="Helical" evidence="7">
    <location>
        <begin position="350"/>
        <end position="372"/>
    </location>
</feature>
<dbReference type="Pfam" id="PF12704">
    <property type="entry name" value="MacB_PCD"/>
    <property type="match status" value="2"/>
</dbReference>
<feature type="transmembrane region" description="Helical" evidence="7">
    <location>
        <begin position="299"/>
        <end position="328"/>
    </location>
</feature>
<feature type="transmembrane region" description="Helical" evidence="7">
    <location>
        <begin position="476"/>
        <end position="496"/>
    </location>
</feature>
<evidence type="ECO:0000313" key="10">
    <source>
        <dbReference type="EMBL" id="KNF07748.1"/>
    </source>
</evidence>
<feature type="domain" description="ABC3 transporter permease C-terminal" evidence="8">
    <location>
        <begin position="256"/>
        <end position="376"/>
    </location>
</feature>
<dbReference type="EMBL" id="LGSS01000012">
    <property type="protein sequence ID" value="KNF07748.1"/>
    <property type="molecule type" value="Genomic_DNA"/>
</dbReference>
<keyword evidence="11" id="KW-1185">Reference proteome</keyword>
<evidence type="ECO:0000256" key="4">
    <source>
        <dbReference type="ARBA" id="ARBA00022692"/>
    </source>
</evidence>
<comment type="subcellular location">
    <subcellularLocation>
        <location evidence="1">Cell membrane</location>
        <topology evidence="1">Multi-pass membrane protein</topology>
    </subcellularLocation>
</comment>
<dbReference type="InterPro" id="IPR003838">
    <property type="entry name" value="ABC3_permease_C"/>
</dbReference>
<dbReference type="OrthoDB" id="1711021at2"/>
<feature type="domain" description="MacB-like periplasmic core" evidence="9">
    <location>
        <begin position="19"/>
        <end position="226"/>
    </location>
</feature>
<name>A0A0L0W848_GOTPU</name>
<dbReference type="STRING" id="1503.CLPU_12c00210"/>
<gene>
    <name evidence="10" type="ORF">CLPU_12c00210</name>
</gene>
<feature type="transmembrane region" description="Helical" evidence="7">
    <location>
        <begin position="747"/>
        <end position="774"/>
    </location>
</feature>
<proteinExistence type="inferred from homology"/>
<protein>
    <submittedName>
        <fullName evidence="10">Putative ABC transporter permease protein</fullName>
    </submittedName>
</protein>
<evidence type="ECO:0000256" key="1">
    <source>
        <dbReference type="ARBA" id="ARBA00004651"/>
    </source>
</evidence>
<evidence type="ECO:0000256" key="6">
    <source>
        <dbReference type="ARBA" id="ARBA00023136"/>
    </source>
</evidence>
<feature type="transmembrane region" description="Helical" evidence="7">
    <location>
        <begin position="254"/>
        <end position="278"/>
    </location>
</feature>
<dbReference type="PANTHER" id="PTHR30489">
    <property type="entry name" value="LIPOPROTEIN-RELEASING SYSTEM TRANSMEMBRANE PROTEIN LOLE"/>
    <property type="match status" value="1"/>
</dbReference>
<feature type="transmembrane region" description="Helical" evidence="7">
    <location>
        <begin position="794"/>
        <end position="814"/>
    </location>
</feature>